<sequence>MYRQRVRLIVTSPPLERDAVLSLLGNRVRRAVVDAGRTLDAPVSLPRVADAVAASLFAQSETTTAETAMVTSRLELQLHHRHLPKLDAAGVLTYRTDDNVLAELDDCALSQLATASDALTGSRGDTLLAE</sequence>
<dbReference type="Proteomes" id="UP000198531">
    <property type="component" value="Unassembled WGS sequence"/>
</dbReference>
<evidence type="ECO:0000259" key="1">
    <source>
        <dbReference type="Pfam" id="PF24035"/>
    </source>
</evidence>
<accession>A0A1I6GHB9</accession>
<evidence type="ECO:0000313" key="2">
    <source>
        <dbReference type="EMBL" id="SFR41531.1"/>
    </source>
</evidence>
<reference evidence="3" key="1">
    <citation type="submission" date="2016-10" db="EMBL/GenBank/DDBJ databases">
        <authorList>
            <person name="Varghese N."/>
            <person name="Submissions S."/>
        </authorList>
    </citation>
    <scope>NUCLEOTIDE SEQUENCE [LARGE SCALE GENOMIC DNA]</scope>
    <source>
        <strain evidence="3">CGMCC 1.7736</strain>
    </source>
</reference>
<protein>
    <recommendedName>
        <fullName evidence="1">DUF7344 domain-containing protein</fullName>
    </recommendedName>
</protein>
<organism evidence="2 3">
    <name type="scientific">Halogeometricum rufum</name>
    <dbReference type="NCBI Taxonomy" id="553469"/>
    <lineage>
        <taxon>Archaea</taxon>
        <taxon>Methanobacteriati</taxon>
        <taxon>Methanobacteriota</taxon>
        <taxon>Stenosarchaea group</taxon>
        <taxon>Halobacteria</taxon>
        <taxon>Halobacteriales</taxon>
        <taxon>Haloferacaceae</taxon>
        <taxon>Halogeometricum</taxon>
    </lineage>
</organism>
<gene>
    <name evidence="2" type="ORF">SAMN04487947_1151</name>
</gene>
<proteinExistence type="predicted"/>
<dbReference type="Pfam" id="PF24035">
    <property type="entry name" value="DUF7344"/>
    <property type="match status" value="1"/>
</dbReference>
<name>A0A1I6GHB9_9EURY</name>
<dbReference type="InterPro" id="IPR055768">
    <property type="entry name" value="DUF7344"/>
</dbReference>
<keyword evidence="3" id="KW-1185">Reference proteome</keyword>
<dbReference type="AlphaFoldDB" id="A0A1I6GHB9"/>
<evidence type="ECO:0000313" key="3">
    <source>
        <dbReference type="Proteomes" id="UP000198531"/>
    </source>
</evidence>
<dbReference type="EMBL" id="FOYT01000001">
    <property type="protein sequence ID" value="SFR41531.1"/>
    <property type="molecule type" value="Genomic_DNA"/>
</dbReference>
<feature type="domain" description="DUF7344" evidence="1">
    <location>
        <begin position="22"/>
        <end position="100"/>
    </location>
</feature>